<dbReference type="Pfam" id="PF07690">
    <property type="entry name" value="MFS_1"/>
    <property type="match status" value="1"/>
</dbReference>
<comment type="caution">
    <text evidence="8">The sequence shown here is derived from an EMBL/GenBank/DDBJ whole genome shotgun (WGS) entry which is preliminary data.</text>
</comment>
<evidence type="ECO:0000256" key="1">
    <source>
        <dbReference type="ARBA" id="ARBA00004651"/>
    </source>
</evidence>
<sequence length="453" mass="43989">MFACAAMLVSYLPFSAVNGVLGAVRAGTGASTAGLQWVSAAFTVALVGAVLSGGVLGDLHGRRRVALGGLGLTVVGTVLGFLAGGVAGGVGISVLWAAQAAAGLGAGLVMSATLALVASTAVGVVARDRGIAAWAAANVLGLGGGPFLSGVVAERAGWYWLYPPIAVLTVVVMVFGASRALESSAPEGRSADWAGQVSGAVGVVALVYGVISGGVSGWGSVQALVGLGVGVVVLGVFVVVEQRSATPLLRPALFASRGFSAAGLAAMVVLFTIVGVVFVLSLFFAHQEVPPLGIAVRLACLFGGNAVASFAAARLQAVFGPKVVLTAGLLVAAAGLVALLGTTDTSGLGGFSWRLLVTGAGCGLVIATSTAVAVQSVPGELAGMAGAANNAVRQLGGALGAAVVGVVFAARLHAGAGHADAVHTCATALAALLLGTAAVTAVLLFARRAPVTA</sequence>
<dbReference type="EMBL" id="PVTF01000008">
    <property type="protein sequence ID" value="PRY38686.1"/>
    <property type="molecule type" value="Genomic_DNA"/>
</dbReference>
<evidence type="ECO:0000256" key="4">
    <source>
        <dbReference type="ARBA" id="ARBA00022989"/>
    </source>
</evidence>
<gene>
    <name evidence="8" type="ORF">CLV43_10886</name>
</gene>
<keyword evidence="2" id="KW-0813">Transport</keyword>
<feature type="transmembrane region" description="Helical" evidence="6">
    <location>
        <begin position="291"/>
        <end position="311"/>
    </location>
</feature>
<name>A0A2T0SZ53_9PSEU</name>
<feature type="transmembrane region" description="Helical" evidence="6">
    <location>
        <begin position="104"/>
        <end position="126"/>
    </location>
</feature>
<feature type="transmembrane region" description="Helical" evidence="6">
    <location>
        <begin position="261"/>
        <end position="285"/>
    </location>
</feature>
<feature type="transmembrane region" description="Helical" evidence="6">
    <location>
        <begin position="69"/>
        <end position="98"/>
    </location>
</feature>
<proteinExistence type="predicted"/>
<evidence type="ECO:0000256" key="3">
    <source>
        <dbReference type="ARBA" id="ARBA00022692"/>
    </source>
</evidence>
<dbReference type="Gene3D" id="1.20.1250.20">
    <property type="entry name" value="MFS general substrate transporter like domains"/>
    <property type="match status" value="2"/>
</dbReference>
<dbReference type="InterPro" id="IPR020846">
    <property type="entry name" value="MFS_dom"/>
</dbReference>
<evidence type="ECO:0000256" key="5">
    <source>
        <dbReference type="ARBA" id="ARBA00023136"/>
    </source>
</evidence>
<feature type="transmembrane region" description="Helical" evidence="6">
    <location>
        <begin position="159"/>
        <end position="181"/>
    </location>
</feature>
<comment type="subcellular location">
    <subcellularLocation>
        <location evidence="1">Cell membrane</location>
        <topology evidence="1">Multi-pass membrane protein</topology>
    </subcellularLocation>
</comment>
<dbReference type="GO" id="GO:0022857">
    <property type="term" value="F:transmembrane transporter activity"/>
    <property type="evidence" value="ECO:0007669"/>
    <property type="project" value="InterPro"/>
</dbReference>
<keyword evidence="9" id="KW-1185">Reference proteome</keyword>
<dbReference type="InterPro" id="IPR036259">
    <property type="entry name" value="MFS_trans_sf"/>
</dbReference>
<feature type="transmembrane region" description="Helical" evidence="6">
    <location>
        <begin position="38"/>
        <end position="57"/>
    </location>
</feature>
<keyword evidence="5 6" id="KW-0472">Membrane</keyword>
<dbReference type="SUPFAM" id="SSF103473">
    <property type="entry name" value="MFS general substrate transporter"/>
    <property type="match status" value="1"/>
</dbReference>
<dbReference type="PROSITE" id="PS50850">
    <property type="entry name" value="MFS"/>
    <property type="match status" value="1"/>
</dbReference>
<accession>A0A2T0SZ53</accession>
<dbReference type="PANTHER" id="PTHR42718:SF9">
    <property type="entry name" value="MAJOR FACILITATOR SUPERFAMILY MULTIDRUG TRANSPORTER MFSC"/>
    <property type="match status" value="1"/>
</dbReference>
<dbReference type="GO" id="GO:0005886">
    <property type="term" value="C:plasma membrane"/>
    <property type="evidence" value="ECO:0007669"/>
    <property type="project" value="UniProtKB-SubCell"/>
</dbReference>
<feature type="transmembrane region" description="Helical" evidence="6">
    <location>
        <begin position="193"/>
        <end position="211"/>
    </location>
</feature>
<evidence type="ECO:0000256" key="6">
    <source>
        <dbReference type="SAM" id="Phobius"/>
    </source>
</evidence>
<dbReference type="PANTHER" id="PTHR42718">
    <property type="entry name" value="MAJOR FACILITATOR SUPERFAMILY MULTIDRUG TRANSPORTER MFSC"/>
    <property type="match status" value="1"/>
</dbReference>
<reference evidence="8 9" key="1">
    <citation type="submission" date="2018-03" db="EMBL/GenBank/DDBJ databases">
        <title>Genomic Encyclopedia of Archaeal and Bacterial Type Strains, Phase II (KMG-II): from individual species to whole genera.</title>
        <authorList>
            <person name="Goeker M."/>
        </authorList>
    </citation>
    <scope>NUCLEOTIDE SEQUENCE [LARGE SCALE GENOMIC DNA]</scope>
    <source>
        <strain evidence="8 9">DSM 44720</strain>
    </source>
</reference>
<keyword evidence="3 6" id="KW-0812">Transmembrane</keyword>
<dbReference type="InterPro" id="IPR011701">
    <property type="entry name" value="MFS"/>
</dbReference>
<evidence type="ECO:0000313" key="9">
    <source>
        <dbReference type="Proteomes" id="UP000239494"/>
    </source>
</evidence>
<feature type="transmembrane region" description="Helical" evidence="6">
    <location>
        <begin position="323"/>
        <end position="341"/>
    </location>
</feature>
<feature type="transmembrane region" description="Helical" evidence="6">
    <location>
        <begin position="426"/>
        <end position="446"/>
    </location>
</feature>
<feature type="transmembrane region" description="Helical" evidence="6">
    <location>
        <begin position="217"/>
        <end position="240"/>
    </location>
</feature>
<organism evidence="8 9">
    <name type="scientific">Umezawaea tangerina</name>
    <dbReference type="NCBI Taxonomy" id="84725"/>
    <lineage>
        <taxon>Bacteria</taxon>
        <taxon>Bacillati</taxon>
        <taxon>Actinomycetota</taxon>
        <taxon>Actinomycetes</taxon>
        <taxon>Pseudonocardiales</taxon>
        <taxon>Pseudonocardiaceae</taxon>
        <taxon>Umezawaea</taxon>
    </lineage>
</organism>
<protein>
    <submittedName>
        <fullName evidence="8">MFS transporter</fullName>
    </submittedName>
</protein>
<keyword evidence="4 6" id="KW-1133">Transmembrane helix</keyword>
<feature type="domain" description="Major facilitator superfamily (MFS) profile" evidence="7">
    <location>
        <begin position="1"/>
        <end position="453"/>
    </location>
</feature>
<evidence type="ECO:0000313" key="8">
    <source>
        <dbReference type="EMBL" id="PRY38686.1"/>
    </source>
</evidence>
<evidence type="ECO:0000256" key="2">
    <source>
        <dbReference type="ARBA" id="ARBA00022448"/>
    </source>
</evidence>
<feature type="transmembrane region" description="Helical" evidence="6">
    <location>
        <begin position="133"/>
        <end position="153"/>
    </location>
</feature>
<feature type="transmembrane region" description="Helical" evidence="6">
    <location>
        <begin position="353"/>
        <end position="374"/>
    </location>
</feature>
<feature type="transmembrane region" description="Helical" evidence="6">
    <location>
        <begin position="395"/>
        <end position="414"/>
    </location>
</feature>
<dbReference type="Proteomes" id="UP000239494">
    <property type="component" value="Unassembled WGS sequence"/>
</dbReference>
<evidence type="ECO:0000259" key="7">
    <source>
        <dbReference type="PROSITE" id="PS50850"/>
    </source>
</evidence>
<dbReference type="AlphaFoldDB" id="A0A2T0SZ53"/>